<dbReference type="InterPro" id="IPR029058">
    <property type="entry name" value="AB_hydrolase_fold"/>
</dbReference>
<dbReference type="Pfam" id="PF12697">
    <property type="entry name" value="Abhydrolase_6"/>
    <property type="match status" value="1"/>
</dbReference>
<dbReference type="AlphaFoldDB" id="A0AAD7BSY5"/>
<dbReference type="Proteomes" id="UP001221142">
    <property type="component" value="Unassembled WGS sequence"/>
</dbReference>
<comment type="caution">
    <text evidence="2">The sequence shown here is derived from an EMBL/GenBank/DDBJ whole genome shotgun (WGS) entry which is preliminary data.</text>
</comment>
<evidence type="ECO:0000313" key="3">
    <source>
        <dbReference type="Proteomes" id="UP001221142"/>
    </source>
</evidence>
<dbReference type="InterPro" id="IPR000073">
    <property type="entry name" value="AB_hydrolase_1"/>
</dbReference>
<gene>
    <name evidence="2" type="ORF">FB45DRAFT_747928</name>
</gene>
<dbReference type="Gene3D" id="3.40.50.1820">
    <property type="entry name" value="alpha/beta hydrolase"/>
    <property type="match status" value="1"/>
</dbReference>
<sequence>MAYTEHVLKLPDGIHIAYSDSGAPNSSDYTTVVLVHGMVFNRYAFTPLHPLAHQHNVRLLCCQRRGYPGSTAFTDEEMEDMREGRQVFQDRLALQLAWFLRHFIENEHTPRVNEDRSMGGFVLGGWSLGNVTTMSLLADPTVVKGELYDAIEPYLRTLVMYDPPSVALGYPAPLPDDQMYSPSSDPHIAPEDVYKELLVWLSAFYDHPGVASGKGSGVNCGKPGRTSIPTVECYTEEERSKWCAAFPVALLNDFPVYVQPVVWLQKSNLIIASSPRCKPYCTPRRKLYSVSLPLPPLQPTSPVSTSCISPAPRRSAIPCGRTWRPCACAPRRHGVGRYALCLWRGRIIL</sequence>
<evidence type="ECO:0000259" key="1">
    <source>
        <dbReference type="Pfam" id="PF12697"/>
    </source>
</evidence>
<keyword evidence="3" id="KW-1185">Reference proteome</keyword>
<proteinExistence type="predicted"/>
<evidence type="ECO:0000313" key="2">
    <source>
        <dbReference type="EMBL" id="KAJ7630188.1"/>
    </source>
</evidence>
<protein>
    <recommendedName>
        <fullName evidence="1">AB hydrolase-1 domain-containing protein</fullName>
    </recommendedName>
</protein>
<accession>A0AAD7BSY5</accession>
<organism evidence="2 3">
    <name type="scientific">Roridomyces roridus</name>
    <dbReference type="NCBI Taxonomy" id="1738132"/>
    <lineage>
        <taxon>Eukaryota</taxon>
        <taxon>Fungi</taxon>
        <taxon>Dikarya</taxon>
        <taxon>Basidiomycota</taxon>
        <taxon>Agaricomycotina</taxon>
        <taxon>Agaricomycetes</taxon>
        <taxon>Agaricomycetidae</taxon>
        <taxon>Agaricales</taxon>
        <taxon>Marasmiineae</taxon>
        <taxon>Mycenaceae</taxon>
        <taxon>Roridomyces</taxon>
    </lineage>
</organism>
<name>A0AAD7BSY5_9AGAR</name>
<dbReference type="EMBL" id="JARKIF010000009">
    <property type="protein sequence ID" value="KAJ7630188.1"/>
    <property type="molecule type" value="Genomic_DNA"/>
</dbReference>
<dbReference type="SUPFAM" id="SSF53474">
    <property type="entry name" value="alpha/beta-Hydrolases"/>
    <property type="match status" value="1"/>
</dbReference>
<feature type="domain" description="AB hydrolase-1" evidence="1">
    <location>
        <begin position="32"/>
        <end position="210"/>
    </location>
</feature>
<reference evidence="2" key="1">
    <citation type="submission" date="2023-03" db="EMBL/GenBank/DDBJ databases">
        <title>Massive genome expansion in bonnet fungi (Mycena s.s.) driven by repeated elements and novel gene families across ecological guilds.</title>
        <authorList>
            <consortium name="Lawrence Berkeley National Laboratory"/>
            <person name="Harder C.B."/>
            <person name="Miyauchi S."/>
            <person name="Viragh M."/>
            <person name="Kuo A."/>
            <person name="Thoen E."/>
            <person name="Andreopoulos B."/>
            <person name="Lu D."/>
            <person name="Skrede I."/>
            <person name="Drula E."/>
            <person name="Henrissat B."/>
            <person name="Morin E."/>
            <person name="Kohler A."/>
            <person name="Barry K."/>
            <person name="LaButti K."/>
            <person name="Morin E."/>
            <person name="Salamov A."/>
            <person name="Lipzen A."/>
            <person name="Mereny Z."/>
            <person name="Hegedus B."/>
            <person name="Baldrian P."/>
            <person name="Stursova M."/>
            <person name="Weitz H."/>
            <person name="Taylor A."/>
            <person name="Grigoriev I.V."/>
            <person name="Nagy L.G."/>
            <person name="Martin F."/>
            <person name="Kauserud H."/>
        </authorList>
    </citation>
    <scope>NUCLEOTIDE SEQUENCE</scope>
    <source>
        <strain evidence="2">9284</strain>
    </source>
</reference>